<dbReference type="InParanoid" id="A0A0J9Y0Z9"/>
<dbReference type="KEGG" id="bmy:BM_BM661"/>
<dbReference type="GeneID" id="66060036"/>
<dbReference type="EMBL" id="LN857010">
    <property type="protein sequence ID" value="CDP99959.1"/>
    <property type="molecule type" value="Genomic_DNA"/>
</dbReference>
<accession>A0A0J9Y0Z9</accession>
<dbReference type="RefSeq" id="XP_042933062.1">
    <property type="nucleotide sequence ID" value="XM_043077128.1"/>
</dbReference>
<reference evidence="1" key="1">
    <citation type="journal article" date="2007" name="Science">
        <title>Draft genome of the filarial nematode parasite Brugia malayi.</title>
        <authorList>
            <person name="Ghedin E."/>
            <person name="Wang S."/>
            <person name="Spiro D."/>
            <person name="Caler E."/>
            <person name="Zhao Q."/>
            <person name="Crabtree J."/>
            <person name="Allen J.E."/>
            <person name="Delcher A.L."/>
            <person name="Guiliano D.B."/>
            <person name="Miranda-Saavedra D."/>
            <person name="Angiuoli S.V."/>
            <person name="Creasy T."/>
            <person name="Amedeo P."/>
            <person name="Haas B."/>
            <person name="El-Sayed N.M."/>
            <person name="Wortman J.R."/>
            <person name="Feldblyum T."/>
            <person name="Tallon L."/>
            <person name="Schatz M."/>
            <person name="Shumway M."/>
            <person name="Koo H."/>
            <person name="Salzberg S.L."/>
            <person name="Schobel S."/>
            <person name="Pertea M."/>
            <person name="Pop M."/>
            <person name="White O."/>
            <person name="Barton G.J."/>
            <person name="Carlow C.K."/>
            <person name="Crawford M.J."/>
            <person name="Daub J."/>
            <person name="Dimmic M.W."/>
            <person name="Estes C.F."/>
            <person name="Foster J.M."/>
            <person name="Ganatra M."/>
            <person name="Gregory W.F."/>
            <person name="Johnson N.M."/>
            <person name="Jin J."/>
            <person name="Komuniecki R."/>
            <person name="Korf I."/>
            <person name="Kumar S."/>
            <person name="Laney S."/>
            <person name="Li B.W."/>
            <person name="Li W."/>
            <person name="Lindblom T.H."/>
            <person name="Lustigman S."/>
            <person name="Ma D."/>
            <person name="Maina C.V."/>
            <person name="Martin D.M."/>
            <person name="McCarter J.P."/>
            <person name="McReynolds L."/>
            <person name="Mitreva M."/>
            <person name="Nutman T.B."/>
            <person name="Parkinson J."/>
            <person name="Peregrin-Alvarez J.M."/>
            <person name="Poole C."/>
            <person name="Ren Q."/>
            <person name="Saunders L."/>
            <person name="Sluder A.E."/>
            <person name="Smith K."/>
            <person name="Stanke M."/>
            <person name="Unnasch T.R."/>
            <person name="Ware J."/>
            <person name="Wei A.D."/>
            <person name="Weil G."/>
            <person name="Williams D.J."/>
            <person name="Zhang Y."/>
            <person name="Williams S.A."/>
            <person name="Fraser-Liggett C."/>
            <person name="Slatko B."/>
            <person name="Blaxter M.L."/>
            <person name="Scott A.L."/>
        </authorList>
    </citation>
    <scope>NUCLEOTIDE SEQUENCE</scope>
    <source>
        <strain evidence="1">FR3</strain>
    </source>
</reference>
<name>A0A0J9Y0Z9_BRUMA</name>
<accession>A0A4E9F6H3</accession>
<dbReference type="EMBL" id="CAAKNF010000192">
    <property type="protein sequence ID" value="VIO91614.1"/>
    <property type="molecule type" value="Genomic_DNA"/>
</dbReference>
<reference evidence="2" key="3">
    <citation type="submission" date="2019-04" db="EMBL/GenBank/DDBJ databases">
        <authorList>
            <person name="Howe K."/>
            <person name="Paulini M."/>
            <person name="Williams G."/>
        </authorList>
    </citation>
    <scope>NUCLEOTIDE SEQUENCE [LARGE SCALE GENOMIC DNA]</scope>
    <source>
        <strain evidence="2">FR3</strain>
    </source>
</reference>
<protein>
    <submittedName>
        <fullName evidence="1">Bm661</fullName>
    </submittedName>
</protein>
<reference evidence="1" key="2">
    <citation type="submission" date="2012-12" db="EMBL/GenBank/DDBJ databases">
        <authorList>
            <person name="Gao Y.W."/>
            <person name="Fan S.T."/>
            <person name="Sun H.T."/>
            <person name="Wang Z."/>
            <person name="Gao X.L."/>
            <person name="Li Y.G."/>
            <person name="Wang T.C."/>
            <person name="Zhang K."/>
            <person name="Xu W.W."/>
            <person name="Yu Z.J."/>
            <person name="Xia X.Z."/>
        </authorList>
    </citation>
    <scope>NUCLEOTIDE SEQUENCE</scope>
    <source>
        <strain evidence="1">FR3</strain>
    </source>
</reference>
<evidence type="ECO:0000313" key="1">
    <source>
        <dbReference type="EMBL" id="CDP99959.1"/>
    </source>
</evidence>
<gene>
    <name evidence="1" type="ORF">Bm661</name>
    <name evidence="2" type="ORF">BM_BM661</name>
    <name evidence="1" type="ORF">BM_Bm661</name>
</gene>
<organism evidence="1">
    <name type="scientific">Brugia malayi</name>
    <name type="common">Filarial nematode worm</name>
    <dbReference type="NCBI Taxonomy" id="6279"/>
    <lineage>
        <taxon>Eukaryota</taxon>
        <taxon>Metazoa</taxon>
        <taxon>Ecdysozoa</taxon>
        <taxon>Nematoda</taxon>
        <taxon>Chromadorea</taxon>
        <taxon>Rhabditida</taxon>
        <taxon>Spirurina</taxon>
        <taxon>Spiruromorpha</taxon>
        <taxon>Filarioidea</taxon>
        <taxon>Onchocercidae</taxon>
        <taxon>Brugia</taxon>
    </lineage>
</organism>
<dbReference type="CTD" id="66060036"/>
<dbReference type="AlphaFoldDB" id="A0A0J9Y0Z9"/>
<evidence type="ECO:0000313" key="2">
    <source>
        <dbReference type="EMBL" id="VIO91614.1"/>
    </source>
</evidence>
<proteinExistence type="predicted"/>
<sequence>MQSPKMKVLEIRFHNASALLTVRRNRKQHTEYLAFSVS</sequence>